<proteinExistence type="predicted"/>
<evidence type="ECO:0000259" key="3">
    <source>
        <dbReference type="Pfam" id="PF24883"/>
    </source>
</evidence>
<feature type="compositionally biased region" description="Acidic residues" evidence="2">
    <location>
        <begin position="568"/>
        <end position="577"/>
    </location>
</feature>
<accession>W9Y2T9</accession>
<evidence type="ECO:0000256" key="1">
    <source>
        <dbReference type="ARBA" id="ARBA00022737"/>
    </source>
</evidence>
<dbReference type="PANTHER" id="PTHR10039:SF14">
    <property type="entry name" value="NACHT DOMAIN-CONTAINING PROTEIN"/>
    <property type="match status" value="1"/>
</dbReference>
<dbReference type="OrthoDB" id="163438at2759"/>
<dbReference type="HOGENOM" id="CLU_430824_0_0_1"/>
<dbReference type="InterPro" id="IPR027417">
    <property type="entry name" value="P-loop_NTPase"/>
</dbReference>
<sequence>MSTLIARLRAASTRSLTRWCSDVADPEEGTFEWILKRPAFLTLLQPDSSGILHILGKPGCGKTVLAKHIYYKFDAFTGPATKYPVGKTLLFACDAAVDGSRAAINILTSLMTQMLEFQEESKEPLEPPLSSLALEETWSFHQLAEAFSGLITGLWPHILGTRKYAIVIDGLDECDSGSERDALLELFSKVAGASQGGTTPVAIVATSRPYAEISFSGGYTNILDLNTEKAMDQDLATYIRHGVANLVSKRPKLAAYQQVIVDKLENRADKMYLLIRLLLEVLLHMIDSSPYSIDSILVSLPETLSDIYDQIWSRVASAEEGRARMIFSWLLCAIRPFTLIELGIAIATYDYNKWHQQHEGTKFRLNIAGHETTRHIQDKNGLLTKIPPFHRARFEGYIPFMPLDLEGDLNRLFGPLVKISRSHKLSREGSEHEDSTTEESRNTEEGHTNVTHVNLVHSPTVDRMPWFRAKQNGDSTAAWPSSPEGWYEIDERKALDVIRRTERLLGPYSTSKGRDYSTKDLEPKVTLCHQTVQEHFSSKPGFLDEPGTHLQLAELCARTRDGTVTGDSDTESIDTLDEATATQPDDSRDYSEYWRDHRLMAVMLDPWLNGKVRLRRRRTAPSKLVIRQRESDYNF</sequence>
<evidence type="ECO:0000313" key="4">
    <source>
        <dbReference type="EMBL" id="EXJ76784.1"/>
    </source>
</evidence>
<dbReference type="Gene3D" id="3.40.50.300">
    <property type="entry name" value="P-loop containing nucleotide triphosphate hydrolases"/>
    <property type="match status" value="1"/>
</dbReference>
<feature type="domain" description="Nephrocystin 3-like N-terminal" evidence="3">
    <location>
        <begin position="29"/>
        <end position="208"/>
    </location>
</feature>
<dbReference type="EMBL" id="AMGX01000001">
    <property type="protein sequence ID" value="EXJ76784.1"/>
    <property type="molecule type" value="Genomic_DNA"/>
</dbReference>
<dbReference type="RefSeq" id="XP_007740101.1">
    <property type="nucleotide sequence ID" value="XM_007741911.1"/>
</dbReference>
<comment type="caution">
    <text evidence="4">The sequence shown here is derived from an EMBL/GenBank/DDBJ whole genome shotgun (WGS) entry which is preliminary data.</text>
</comment>
<dbReference type="Proteomes" id="UP000019471">
    <property type="component" value="Unassembled WGS sequence"/>
</dbReference>
<name>W9Y2T9_9EURO</name>
<dbReference type="AlphaFoldDB" id="W9Y2T9"/>
<evidence type="ECO:0000313" key="5">
    <source>
        <dbReference type="Proteomes" id="UP000019471"/>
    </source>
</evidence>
<dbReference type="SUPFAM" id="SSF52540">
    <property type="entry name" value="P-loop containing nucleoside triphosphate hydrolases"/>
    <property type="match status" value="1"/>
</dbReference>
<dbReference type="Pfam" id="PF24883">
    <property type="entry name" value="NPHP3_N"/>
    <property type="match status" value="1"/>
</dbReference>
<organism evidence="4 5">
    <name type="scientific">Cladophialophora psammophila CBS 110553</name>
    <dbReference type="NCBI Taxonomy" id="1182543"/>
    <lineage>
        <taxon>Eukaryota</taxon>
        <taxon>Fungi</taxon>
        <taxon>Dikarya</taxon>
        <taxon>Ascomycota</taxon>
        <taxon>Pezizomycotina</taxon>
        <taxon>Eurotiomycetes</taxon>
        <taxon>Chaetothyriomycetidae</taxon>
        <taxon>Chaetothyriales</taxon>
        <taxon>Herpotrichiellaceae</taxon>
        <taxon>Cladophialophora</taxon>
    </lineage>
</organism>
<dbReference type="PANTHER" id="PTHR10039">
    <property type="entry name" value="AMELOGENIN"/>
    <property type="match status" value="1"/>
</dbReference>
<gene>
    <name evidence="4" type="ORF">A1O5_01292</name>
</gene>
<reference evidence="4 5" key="1">
    <citation type="submission" date="2013-03" db="EMBL/GenBank/DDBJ databases">
        <title>The Genome Sequence of Cladophialophora psammophila CBS 110553.</title>
        <authorList>
            <consortium name="The Broad Institute Genomics Platform"/>
            <person name="Cuomo C."/>
            <person name="de Hoog S."/>
            <person name="Gorbushina A."/>
            <person name="Walker B."/>
            <person name="Young S.K."/>
            <person name="Zeng Q."/>
            <person name="Gargeya S."/>
            <person name="Fitzgerald M."/>
            <person name="Haas B."/>
            <person name="Abouelleil A."/>
            <person name="Allen A.W."/>
            <person name="Alvarado L."/>
            <person name="Arachchi H.M."/>
            <person name="Berlin A.M."/>
            <person name="Chapman S.B."/>
            <person name="Gainer-Dewar J."/>
            <person name="Goldberg J."/>
            <person name="Griggs A."/>
            <person name="Gujja S."/>
            <person name="Hansen M."/>
            <person name="Howarth C."/>
            <person name="Imamovic A."/>
            <person name="Ireland A."/>
            <person name="Larimer J."/>
            <person name="McCowan C."/>
            <person name="Murphy C."/>
            <person name="Pearson M."/>
            <person name="Poon T.W."/>
            <person name="Priest M."/>
            <person name="Roberts A."/>
            <person name="Saif S."/>
            <person name="Shea T."/>
            <person name="Sisk P."/>
            <person name="Sykes S."/>
            <person name="Wortman J."/>
            <person name="Nusbaum C."/>
            <person name="Birren B."/>
        </authorList>
    </citation>
    <scope>NUCLEOTIDE SEQUENCE [LARGE SCALE GENOMIC DNA]</scope>
    <source>
        <strain evidence="4 5">CBS 110553</strain>
    </source>
</reference>
<feature type="region of interest" description="Disordered" evidence="2">
    <location>
        <begin position="424"/>
        <end position="449"/>
    </location>
</feature>
<evidence type="ECO:0000256" key="2">
    <source>
        <dbReference type="SAM" id="MobiDB-lite"/>
    </source>
</evidence>
<keyword evidence="5" id="KW-1185">Reference proteome</keyword>
<feature type="compositionally biased region" description="Basic and acidic residues" evidence="2">
    <location>
        <begin position="425"/>
        <end position="447"/>
    </location>
</feature>
<dbReference type="InterPro" id="IPR056884">
    <property type="entry name" value="NPHP3-like_N"/>
</dbReference>
<dbReference type="GeneID" id="19186028"/>
<keyword evidence="1" id="KW-0677">Repeat</keyword>
<protein>
    <recommendedName>
        <fullName evidence="3">Nephrocystin 3-like N-terminal domain-containing protein</fullName>
    </recommendedName>
</protein>
<feature type="region of interest" description="Disordered" evidence="2">
    <location>
        <begin position="561"/>
        <end position="589"/>
    </location>
</feature>